<proteinExistence type="predicted"/>
<feature type="non-terminal residue" evidence="1">
    <location>
        <position position="89"/>
    </location>
</feature>
<organism evidence="1">
    <name type="scientific">uncultured Lyngbya sp</name>
    <dbReference type="NCBI Taxonomy" id="332961"/>
    <lineage>
        <taxon>Bacteria</taxon>
        <taxon>Bacillati</taxon>
        <taxon>Cyanobacteriota</taxon>
        <taxon>Cyanophyceae</taxon>
        <taxon>Oscillatoriophycideae</taxon>
        <taxon>Oscillatoriales</taxon>
        <taxon>Microcoleaceae</taxon>
        <taxon>Lyngbya</taxon>
        <taxon>environmental samples</taxon>
    </lineage>
</organism>
<reference evidence="1" key="1">
    <citation type="journal article" date="2013" name="Environ. Microbiol.">
        <title>Seasonally variable intestinal metagenomes of the red palm weevil (Rhynchophorus ferrugineus).</title>
        <authorList>
            <person name="Jia S."/>
            <person name="Zhang X."/>
            <person name="Zhang G."/>
            <person name="Yin A."/>
            <person name="Zhang S."/>
            <person name="Li F."/>
            <person name="Wang L."/>
            <person name="Zhao D."/>
            <person name="Yun Q."/>
            <person name="Tala"/>
            <person name="Wang J."/>
            <person name="Sun G."/>
            <person name="Baabdullah M."/>
            <person name="Yu X."/>
            <person name="Hu S."/>
            <person name="Al-Mssallem I.S."/>
            <person name="Yu J."/>
        </authorList>
    </citation>
    <scope>NUCLEOTIDE SEQUENCE</scope>
</reference>
<dbReference type="SUPFAM" id="SSF53448">
    <property type="entry name" value="Nucleotide-diphospho-sugar transferases"/>
    <property type="match status" value="1"/>
</dbReference>
<evidence type="ECO:0000313" key="1">
    <source>
        <dbReference type="EMBL" id="AIA91732.1"/>
    </source>
</evidence>
<dbReference type="EMBL" id="KF124416">
    <property type="protein sequence ID" value="AIA91732.1"/>
    <property type="molecule type" value="Genomic_DNA"/>
</dbReference>
<dbReference type="Gene3D" id="3.90.550.10">
    <property type="entry name" value="Spore Coat Polysaccharide Biosynthesis Protein SpsA, Chain A"/>
    <property type="match status" value="1"/>
</dbReference>
<sequence>MHFTYQNANENTRIFSTACGCVRRDGFDSVGGFSELYLEFPGMQDVYFGYRLSEQGRQLRILKNIQITHLKDWGFMGLLRADLIQRGIP</sequence>
<dbReference type="InterPro" id="IPR029044">
    <property type="entry name" value="Nucleotide-diphossugar_trans"/>
</dbReference>
<name>A0A060C9T2_9CYAN</name>
<protein>
    <submittedName>
        <fullName evidence="1">CAZy families GT2 protein</fullName>
    </submittedName>
</protein>
<dbReference type="AlphaFoldDB" id="A0A060C9T2"/>
<accession>A0A060C9T2</accession>